<feature type="domain" description="HTH lacI-type" evidence="4">
    <location>
        <begin position="2"/>
        <end position="56"/>
    </location>
</feature>
<dbReference type="SMART" id="SM00354">
    <property type="entry name" value="HTH_LACI"/>
    <property type="match status" value="1"/>
</dbReference>
<keyword evidence="1" id="KW-0805">Transcription regulation</keyword>
<dbReference type="InterPro" id="IPR028082">
    <property type="entry name" value="Peripla_BP_I"/>
</dbReference>
<sequence>MTTIKDVAQRAGVAPSTVSYVLSGSRKISEDTRRTVQQAIDELGYHPRASARTLRSTRTNVLALALPRVAGGYRAVDGRFAIEISDAARAHGYDVLLMTAQEGVPGLRRIARSGQADAAILMAVEMDDPRIAAMLELGFPAALLGRSADDAALPWTDLDWEAAATLAVRELAAAGHRDIAYLATTEREIQAQRGYAIRGLAGARRAAPETGADVRVHQSTGDMARLARRIGTLLHGERPPTALVVQHVAALPHILAAVAAEGLRVPEDLAVVAVGNLPDDLGGQDLPRVELPVPEMSAAVTRLAAEAIATRTQGTSPTPPGHLLIPPAFVPGPRIAPPGPRAANA</sequence>
<dbReference type="Proteomes" id="UP000198280">
    <property type="component" value="Unassembled WGS sequence"/>
</dbReference>
<dbReference type="CDD" id="cd01392">
    <property type="entry name" value="HTH_LacI"/>
    <property type="match status" value="1"/>
</dbReference>
<evidence type="ECO:0000256" key="3">
    <source>
        <dbReference type="ARBA" id="ARBA00023163"/>
    </source>
</evidence>
<dbReference type="PANTHER" id="PTHR30146">
    <property type="entry name" value="LACI-RELATED TRANSCRIPTIONAL REPRESSOR"/>
    <property type="match status" value="1"/>
</dbReference>
<dbReference type="GO" id="GO:0000976">
    <property type="term" value="F:transcription cis-regulatory region binding"/>
    <property type="evidence" value="ECO:0007669"/>
    <property type="project" value="TreeGrafter"/>
</dbReference>
<gene>
    <name evidence="5" type="ORF">SAMN05216252_11845</name>
</gene>
<reference evidence="5 6" key="1">
    <citation type="submission" date="2017-06" db="EMBL/GenBank/DDBJ databases">
        <authorList>
            <person name="Kim H.J."/>
            <person name="Triplett B.A."/>
        </authorList>
    </citation>
    <scope>NUCLEOTIDE SEQUENCE [LARGE SCALE GENOMIC DNA]</scope>
    <source>
        <strain evidence="5 6">CGMCC 4.1858</strain>
    </source>
</reference>
<dbReference type="OrthoDB" id="252678at2"/>
<proteinExistence type="predicted"/>
<dbReference type="SUPFAM" id="SSF47413">
    <property type="entry name" value="lambda repressor-like DNA-binding domains"/>
    <property type="match status" value="1"/>
</dbReference>
<dbReference type="SUPFAM" id="SSF53822">
    <property type="entry name" value="Periplasmic binding protein-like I"/>
    <property type="match status" value="1"/>
</dbReference>
<evidence type="ECO:0000256" key="1">
    <source>
        <dbReference type="ARBA" id="ARBA00023015"/>
    </source>
</evidence>
<evidence type="ECO:0000313" key="6">
    <source>
        <dbReference type="Proteomes" id="UP000198280"/>
    </source>
</evidence>
<keyword evidence="3" id="KW-0804">Transcription</keyword>
<dbReference type="Pfam" id="PF00356">
    <property type="entry name" value="LacI"/>
    <property type="match status" value="1"/>
</dbReference>
<dbReference type="Gene3D" id="3.40.50.2300">
    <property type="match status" value="2"/>
</dbReference>
<dbReference type="Pfam" id="PF13377">
    <property type="entry name" value="Peripla_BP_3"/>
    <property type="match status" value="1"/>
</dbReference>
<evidence type="ECO:0000256" key="2">
    <source>
        <dbReference type="ARBA" id="ARBA00023125"/>
    </source>
</evidence>
<organism evidence="5 6">
    <name type="scientific">Actinacidiphila glaucinigra</name>
    <dbReference type="NCBI Taxonomy" id="235986"/>
    <lineage>
        <taxon>Bacteria</taxon>
        <taxon>Bacillati</taxon>
        <taxon>Actinomycetota</taxon>
        <taxon>Actinomycetes</taxon>
        <taxon>Kitasatosporales</taxon>
        <taxon>Streptomycetaceae</taxon>
        <taxon>Actinacidiphila</taxon>
    </lineage>
</organism>
<dbReference type="Gene3D" id="1.10.260.40">
    <property type="entry name" value="lambda repressor-like DNA-binding domains"/>
    <property type="match status" value="1"/>
</dbReference>
<dbReference type="EMBL" id="FZOF01000018">
    <property type="protein sequence ID" value="SNT24705.1"/>
    <property type="molecule type" value="Genomic_DNA"/>
</dbReference>
<accession>A0A239L2Y2</accession>
<name>A0A239L2Y2_9ACTN</name>
<dbReference type="PANTHER" id="PTHR30146:SF153">
    <property type="entry name" value="LACTOSE OPERON REPRESSOR"/>
    <property type="match status" value="1"/>
</dbReference>
<keyword evidence="6" id="KW-1185">Reference proteome</keyword>
<keyword evidence="2" id="KW-0238">DNA-binding</keyword>
<dbReference type="InterPro" id="IPR046335">
    <property type="entry name" value="LacI/GalR-like_sensor"/>
</dbReference>
<dbReference type="PROSITE" id="PS50932">
    <property type="entry name" value="HTH_LACI_2"/>
    <property type="match status" value="1"/>
</dbReference>
<protein>
    <submittedName>
        <fullName evidence="5">Transcriptional regulator, LacI family</fullName>
    </submittedName>
</protein>
<dbReference type="GO" id="GO:0003700">
    <property type="term" value="F:DNA-binding transcription factor activity"/>
    <property type="evidence" value="ECO:0007669"/>
    <property type="project" value="TreeGrafter"/>
</dbReference>
<dbReference type="InterPro" id="IPR010982">
    <property type="entry name" value="Lambda_DNA-bd_dom_sf"/>
</dbReference>
<dbReference type="InterPro" id="IPR000843">
    <property type="entry name" value="HTH_LacI"/>
</dbReference>
<dbReference type="AlphaFoldDB" id="A0A239L2Y2"/>
<dbReference type="RefSeq" id="WP_089226750.1">
    <property type="nucleotide sequence ID" value="NZ_FZOF01000018.1"/>
</dbReference>
<evidence type="ECO:0000259" key="4">
    <source>
        <dbReference type="PROSITE" id="PS50932"/>
    </source>
</evidence>
<evidence type="ECO:0000313" key="5">
    <source>
        <dbReference type="EMBL" id="SNT24705.1"/>
    </source>
</evidence>